<keyword evidence="3" id="KW-1185">Reference proteome</keyword>
<gene>
    <name evidence="2" type="ORF">PITG_03184</name>
</gene>
<feature type="region of interest" description="Disordered" evidence="1">
    <location>
        <begin position="62"/>
        <end position="87"/>
    </location>
</feature>
<evidence type="ECO:0000313" key="3">
    <source>
        <dbReference type="Proteomes" id="UP000006643"/>
    </source>
</evidence>
<sequence>MADQQITQCASWMHLRKAKLAITTMLMPPQPTPHAPAASDLGPLVRLLLLSSVALQAVDPAKDIDYNELNGEEDGAEGDRLAQSDAS</sequence>
<proteinExistence type="predicted"/>
<dbReference type="InParanoid" id="D0MZK8"/>
<dbReference type="KEGG" id="pif:PITG_03184"/>
<organism evidence="2 3">
    <name type="scientific">Phytophthora infestans (strain T30-4)</name>
    <name type="common">Potato late blight agent</name>
    <dbReference type="NCBI Taxonomy" id="403677"/>
    <lineage>
        <taxon>Eukaryota</taxon>
        <taxon>Sar</taxon>
        <taxon>Stramenopiles</taxon>
        <taxon>Oomycota</taxon>
        <taxon>Peronosporomycetes</taxon>
        <taxon>Peronosporales</taxon>
        <taxon>Peronosporaceae</taxon>
        <taxon>Phytophthora</taxon>
    </lineage>
</organism>
<dbReference type="EMBL" id="DS028121">
    <property type="protein sequence ID" value="EEY65671.1"/>
    <property type="molecule type" value="Genomic_DNA"/>
</dbReference>
<dbReference type="Proteomes" id="UP000006643">
    <property type="component" value="Unassembled WGS sequence"/>
</dbReference>
<dbReference type="RefSeq" id="XP_002906270.1">
    <property type="nucleotide sequence ID" value="XM_002906224.1"/>
</dbReference>
<evidence type="ECO:0000256" key="1">
    <source>
        <dbReference type="SAM" id="MobiDB-lite"/>
    </source>
</evidence>
<name>D0MZK8_PHYIT</name>
<evidence type="ECO:0000313" key="2">
    <source>
        <dbReference type="EMBL" id="EEY65671.1"/>
    </source>
</evidence>
<dbReference type="HOGENOM" id="CLU_2488274_0_0_1"/>
<dbReference type="VEuPathDB" id="FungiDB:PITG_03184"/>
<reference evidence="3" key="1">
    <citation type="journal article" date="2009" name="Nature">
        <title>Genome sequence and analysis of the Irish potato famine pathogen Phytophthora infestans.</title>
        <authorList>
            <consortium name="The Broad Institute Genome Sequencing Platform"/>
            <person name="Haas B.J."/>
            <person name="Kamoun S."/>
            <person name="Zody M.C."/>
            <person name="Jiang R.H."/>
            <person name="Handsaker R.E."/>
            <person name="Cano L.M."/>
            <person name="Grabherr M."/>
            <person name="Kodira C.D."/>
            <person name="Raffaele S."/>
            <person name="Torto-Alalibo T."/>
            <person name="Bozkurt T.O."/>
            <person name="Ah-Fong A.M."/>
            <person name="Alvarado L."/>
            <person name="Anderson V.L."/>
            <person name="Armstrong M.R."/>
            <person name="Avrova A."/>
            <person name="Baxter L."/>
            <person name="Beynon J."/>
            <person name="Boevink P.C."/>
            <person name="Bollmann S.R."/>
            <person name="Bos J.I."/>
            <person name="Bulone V."/>
            <person name="Cai G."/>
            <person name="Cakir C."/>
            <person name="Carrington J.C."/>
            <person name="Chawner M."/>
            <person name="Conti L."/>
            <person name="Costanzo S."/>
            <person name="Ewan R."/>
            <person name="Fahlgren N."/>
            <person name="Fischbach M.A."/>
            <person name="Fugelstad J."/>
            <person name="Gilroy E.M."/>
            <person name="Gnerre S."/>
            <person name="Green P.J."/>
            <person name="Grenville-Briggs L.J."/>
            <person name="Griffith J."/>
            <person name="Grunwald N.J."/>
            <person name="Horn K."/>
            <person name="Horner N.R."/>
            <person name="Hu C.H."/>
            <person name="Huitema E."/>
            <person name="Jeong D.H."/>
            <person name="Jones A.M."/>
            <person name="Jones J.D."/>
            <person name="Jones R.W."/>
            <person name="Karlsson E.K."/>
            <person name="Kunjeti S.G."/>
            <person name="Lamour K."/>
            <person name="Liu Z."/>
            <person name="Ma L."/>
            <person name="Maclean D."/>
            <person name="Chibucos M.C."/>
            <person name="McDonald H."/>
            <person name="McWalters J."/>
            <person name="Meijer H.J."/>
            <person name="Morgan W."/>
            <person name="Morris P.F."/>
            <person name="Munro C.A."/>
            <person name="O'Neill K."/>
            <person name="Ospina-Giraldo M."/>
            <person name="Pinzon A."/>
            <person name="Pritchard L."/>
            <person name="Ramsahoye B."/>
            <person name="Ren Q."/>
            <person name="Restrepo S."/>
            <person name="Roy S."/>
            <person name="Sadanandom A."/>
            <person name="Savidor A."/>
            <person name="Schornack S."/>
            <person name="Schwartz D.C."/>
            <person name="Schumann U.D."/>
            <person name="Schwessinger B."/>
            <person name="Seyer L."/>
            <person name="Sharpe T."/>
            <person name="Silvar C."/>
            <person name="Song J."/>
            <person name="Studholme D.J."/>
            <person name="Sykes S."/>
            <person name="Thines M."/>
            <person name="van de Vondervoort P.J."/>
            <person name="Phuntumart V."/>
            <person name="Wawra S."/>
            <person name="Weide R."/>
            <person name="Win J."/>
            <person name="Young C."/>
            <person name="Zhou S."/>
            <person name="Fry W."/>
            <person name="Meyers B.C."/>
            <person name="van West P."/>
            <person name="Ristaino J."/>
            <person name="Govers F."/>
            <person name="Birch P.R."/>
            <person name="Whisson S.C."/>
            <person name="Judelson H.S."/>
            <person name="Nusbaum C."/>
        </authorList>
    </citation>
    <scope>NUCLEOTIDE SEQUENCE [LARGE SCALE GENOMIC DNA]</scope>
    <source>
        <strain evidence="3">T30-4</strain>
    </source>
</reference>
<accession>D0MZK8</accession>
<dbReference type="OrthoDB" id="10290578at2759"/>
<dbReference type="AlphaFoldDB" id="D0MZK8"/>
<protein>
    <submittedName>
        <fullName evidence="2">Uncharacterized protein</fullName>
    </submittedName>
</protein>
<feature type="compositionally biased region" description="Basic and acidic residues" evidence="1">
    <location>
        <begin position="77"/>
        <end position="87"/>
    </location>
</feature>
<dbReference type="GeneID" id="9464594"/>